<evidence type="ECO:0000313" key="1">
    <source>
        <dbReference type="EMBL" id="MCP1103192.1"/>
    </source>
</evidence>
<dbReference type="SUPFAM" id="SSF54506">
    <property type="entry name" value="Diaminopimelate epimerase-like"/>
    <property type="match status" value="1"/>
</dbReference>
<dbReference type="NCBIfam" id="TIGR00654">
    <property type="entry name" value="PhzF_family"/>
    <property type="match status" value="1"/>
</dbReference>
<reference evidence="1 2" key="1">
    <citation type="journal article" date="2022" name="Genome Biol. Evol.">
        <title>Host diet, physiology and behaviors set the stage for Lachnospiraceae cladogenesis.</title>
        <authorList>
            <person name="Vera-Ponce De Leon A."/>
            <person name="Schneider M."/>
            <person name="Jahnes B.C."/>
            <person name="Sadowski V."/>
            <person name="Camuy-Velez L.A."/>
            <person name="Duan J."/>
            <person name="Sabree Z.L."/>
        </authorList>
    </citation>
    <scope>NUCLEOTIDE SEQUENCE [LARGE SCALE GENOMIC DNA]</scope>
    <source>
        <strain evidence="1 2">PAL113</strain>
    </source>
</reference>
<dbReference type="Proteomes" id="UP001523566">
    <property type="component" value="Unassembled WGS sequence"/>
</dbReference>
<dbReference type="Gene3D" id="3.10.310.10">
    <property type="entry name" value="Diaminopimelate Epimerase, Chain A, domain 1"/>
    <property type="match status" value="2"/>
</dbReference>
<protein>
    <submittedName>
        <fullName evidence="1">PhzF family phenazine biosynthesis protein</fullName>
    </submittedName>
</protein>
<sequence length="281" mass="30738">MKYYHVDVFSKTPMSGNGLTVVLLDEPLPDQDLLSITKEFNQFESIFLYPMENGMFQARIFTVQEELPFAGHPILGAGAVIHKLFYADNSTIDIPFSLAERNILIHSEKAEQHFKVKMNQGAAAFVSTIGSAEHCRIAGALSLSLDDIDKDYPIETVSTGLPYLLVPVNKNIEKCRISCSDFELFLSGYGAKFVYVFDTSTLQCRTWDNGGAVEDIATGSAADPLCAYLVKNGRAAQGDIITLHQGSYVGRPSVIKGCVDSRNEVIIMGDVAFFATGTISI</sequence>
<name>A0ABT1EFG1_9FIRM</name>
<dbReference type="RefSeq" id="WP_262066976.1">
    <property type="nucleotide sequence ID" value="NZ_JAMXOD010000020.1"/>
</dbReference>
<gene>
    <name evidence="1" type="ORF">NK125_12305</name>
</gene>
<dbReference type="InterPro" id="IPR003719">
    <property type="entry name" value="Phenazine_PhzF-like"/>
</dbReference>
<dbReference type="PIRSF" id="PIRSF016184">
    <property type="entry name" value="PhzC_PhzF"/>
    <property type="match status" value="1"/>
</dbReference>
<comment type="caution">
    <text evidence="1">The sequence shown here is derived from an EMBL/GenBank/DDBJ whole genome shotgun (WGS) entry which is preliminary data.</text>
</comment>
<dbReference type="Pfam" id="PF02567">
    <property type="entry name" value="PhzC-PhzF"/>
    <property type="match status" value="1"/>
</dbReference>
<organism evidence="1 2">
    <name type="scientific">Aequitasia blattaphilus</name>
    <dbReference type="NCBI Taxonomy" id="2949332"/>
    <lineage>
        <taxon>Bacteria</taxon>
        <taxon>Bacillati</taxon>
        <taxon>Bacillota</taxon>
        <taxon>Clostridia</taxon>
        <taxon>Lachnospirales</taxon>
        <taxon>Lachnospiraceae</taxon>
        <taxon>Aequitasia</taxon>
    </lineage>
</organism>
<evidence type="ECO:0000313" key="2">
    <source>
        <dbReference type="Proteomes" id="UP001523566"/>
    </source>
</evidence>
<proteinExistence type="predicted"/>
<keyword evidence="2" id="KW-1185">Reference proteome</keyword>
<dbReference type="PANTHER" id="PTHR13774">
    <property type="entry name" value="PHENAZINE BIOSYNTHESIS PROTEIN"/>
    <property type="match status" value="1"/>
</dbReference>
<dbReference type="PANTHER" id="PTHR13774:SF32">
    <property type="entry name" value="ANTISENSE-ENHANCING SEQUENCE 1"/>
    <property type="match status" value="1"/>
</dbReference>
<accession>A0ABT1EFG1</accession>
<dbReference type="EMBL" id="JAMZFW010000020">
    <property type="protein sequence ID" value="MCP1103192.1"/>
    <property type="molecule type" value="Genomic_DNA"/>
</dbReference>